<dbReference type="PANTHER" id="PTHR43845:SF1">
    <property type="entry name" value="BLR5969 PROTEIN"/>
    <property type="match status" value="1"/>
</dbReference>
<dbReference type="PANTHER" id="PTHR43845">
    <property type="entry name" value="BLR5969 PROTEIN"/>
    <property type="match status" value="1"/>
</dbReference>
<dbReference type="SUPFAM" id="SSF56801">
    <property type="entry name" value="Acetyl-CoA synthetase-like"/>
    <property type="match status" value="1"/>
</dbReference>
<keyword evidence="1" id="KW-0436">Ligase</keyword>
<protein>
    <submittedName>
        <fullName evidence="1">Phenylacetate-CoA ligase</fullName>
    </submittedName>
</protein>
<dbReference type="GO" id="GO:0016874">
    <property type="term" value="F:ligase activity"/>
    <property type="evidence" value="ECO:0007669"/>
    <property type="project" value="UniProtKB-KW"/>
</dbReference>
<accession>A0A378WWV0</accession>
<dbReference type="AlphaFoldDB" id="A0A378WWV0"/>
<dbReference type="OrthoDB" id="568480at2"/>
<dbReference type="RefSeq" id="WP_062965325.1">
    <property type="nucleotide sequence ID" value="NZ_JAJFOE010000001.1"/>
</dbReference>
<dbReference type="InterPro" id="IPR042099">
    <property type="entry name" value="ANL_N_sf"/>
</dbReference>
<name>A0A378WWV0_9NOCA</name>
<dbReference type="EMBL" id="UGRU01000001">
    <property type="protein sequence ID" value="SUA44931.1"/>
    <property type="molecule type" value="Genomic_DNA"/>
</dbReference>
<proteinExistence type="predicted"/>
<sequence>MSTSLLAPPEPVPGFGRALETFRRAARQVPAYADFLARHGVDPAAVTTAEHFAALPPVTKENYLHHYPLPMLLWRGDASRAGTWSCSSGSTGRPTYWPRDAVSQRQAVELYGRILRESFQAHRRKTLLVVGFAMGNWIGGTYTYSAALALRRRGFPVSVIAPGIEADTILDNIAALGPQYEQVVLAGYPPFVKDVLDRADDRVLGQNLGLLLAGESISEQWRDYVLERLGRPGRTRSTCLIYGTADAGIMGHETRTTIAARRAARSDARLNAELFGVDDAGPTFVEYDCDYRFTEVDAQDRFLFTVDTAIPLVRYRINDVGRVLTPARLAEVLQRSGYRLPVVTSTASCGFLALNRRADIAATFYAVKIFPDNIRAALEDPAFAATVTGKFVLATETDNRFAQTLMLRVELQPGARCGDGMVRRLRERVVAALVRTNHEYARLHQSLGAAAEPTVSLHEFGSAGFGAGIKHQWMERAS</sequence>
<reference evidence="1 2" key="1">
    <citation type="submission" date="2018-06" db="EMBL/GenBank/DDBJ databases">
        <authorList>
            <consortium name="Pathogen Informatics"/>
            <person name="Doyle S."/>
        </authorList>
    </citation>
    <scope>NUCLEOTIDE SEQUENCE [LARGE SCALE GENOMIC DNA]</scope>
    <source>
        <strain evidence="1 2">NCTC13184</strain>
    </source>
</reference>
<evidence type="ECO:0000313" key="2">
    <source>
        <dbReference type="Proteomes" id="UP000255082"/>
    </source>
</evidence>
<evidence type="ECO:0000313" key="1">
    <source>
        <dbReference type="EMBL" id="SUA44931.1"/>
    </source>
</evidence>
<organism evidence="1 2">
    <name type="scientific">Nocardia africana</name>
    <dbReference type="NCBI Taxonomy" id="134964"/>
    <lineage>
        <taxon>Bacteria</taxon>
        <taxon>Bacillati</taxon>
        <taxon>Actinomycetota</taxon>
        <taxon>Actinomycetes</taxon>
        <taxon>Mycobacteriales</taxon>
        <taxon>Nocardiaceae</taxon>
        <taxon>Nocardia</taxon>
    </lineage>
</organism>
<gene>
    <name evidence="1" type="ORF">NCTC13184_03453</name>
</gene>
<dbReference type="Gene3D" id="3.40.50.12780">
    <property type="entry name" value="N-terminal domain of ligase-like"/>
    <property type="match status" value="1"/>
</dbReference>
<dbReference type="Proteomes" id="UP000255082">
    <property type="component" value="Unassembled WGS sequence"/>
</dbReference>